<feature type="chain" id="PRO_5003156317" description="Secreted protein" evidence="1">
    <location>
        <begin position="21"/>
        <end position="134"/>
    </location>
</feature>
<evidence type="ECO:0000256" key="1">
    <source>
        <dbReference type="SAM" id="SignalP"/>
    </source>
</evidence>
<protein>
    <recommendedName>
        <fullName evidence="4">Secreted protein</fullName>
    </recommendedName>
</protein>
<reference evidence="2 3" key="1">
    <citation type="journal article" date="2010" name="Science">
        <title>Genomic comparison of the ants Camponotus floridanus and Harpegnathos saltator.</title>
        <authorList>
            <person name="Bonasio R."/>
            <person name="Zhang G."/>
            <person name="Ye C."/>
            <person name="Mutti N.S."/>
            <person name="Fang X."/>
            <person name="Qin N."/>
            <person name="Donahue G."/>
            <person name="Yang P."/>
            <person name="Li Q."/>
            <person name="Li C."/>
            <person name="Zhang P."/>
            <person name="Huang Z."/>
            <person name="Berger S.L."/>
            <person name="Reinberg D."/>
            <person name="Wang J."/>
            <person name="Liebig J."/>
        </authorList>
    </citation>
    <scope>NUCLEOTIDE SEQUENCE [LARGE SCALE GENOMIC DNA]</scope>
    <source>
        <strain evidence="3">C129</strain>
    </source>
</reference>
<dbReference type="Proteomes" id="UP000000311">
    <property type="component" value="Unassembled WGS sequence"/>
</dbReference>
<accession>E2A080</accession>
<keyword evidence="3" id="KW-1185">Reference proteome</keyword>
<organism evidence="3">
    <name type="scientific">Camponotus floridanus</name>
    <name type="common">Florida carpenter ant</name>
    <dbReference type="NCBI Taxonomy" id="104421"/>
    <lineage>
        <taxon>Eukaryota</taxon>
        <taxon>Metazoa</taxon>
        <taxon>Ecdysozoa</taxon>
        <taxon>Arthropoda</taxon>
        <taxon>Hexapoda</taxon>
        <taxon>Insecta</taxon>
        <taxon>Pterygota</taxon>
        <taxon>Neoptera</taxon>
        <taxon>Endopterygota</taxon>
        <taxon>Hymenoptera</taxon>
        <taxon>Apocrita</taxon>
        <taxon>Aculeata</taxon>
        <taxon>Formicoidea</taxon>
        <taxon>Formicidae</taxon>
        <taxon>Formicinae</taxon>
        <taxon>Camponotus</taxon>
    </lineage>
</organism>
<keyword evidence="1" id="KW-0732">Signal</keyword>
<sequence length="134" mass="14792">MPFMRLRLCGVFQLARLCRATVSSGLVRVYARAVHHRCVVVNLDTGVGVVHEVVSCPKSMLPSIWDVLDILRAQEAHGFEALRGQRRVERLLHLARSGRNAVPGEEPVPSGVFLDVCRSNCPPQAVDTVARRGK</sequence>
<evidence type="ECO:0008006" key="4">
    <source>
        <dbReference type="Google" id="ProtNLM"/>
    </source>
</evidence>
<gene>
    <name evidence="2" type="ORF">EAG_10225</name>
</gene>
<dbReference type="InParanoid" id="E2A080"/>
<feature type="signal peptide" evidence="1">
    <location>
        <begin position="1"/>
        <end position="20"/>
    </location>
</feature>
<evidence type="ECO:0000313" key="2">
    <source>
        <dbReference type="EMBL" id="EFN73162.1"/>
    </source>
</evidence>
<proteinExistence type="predicted"/>
<dbReference type="EMBL" id="GL435554">
    <property type="protein sequence ID" value="EFN73162.1"/>
    <property type="molecule type" value="Genomic_DNA"/>
</dbReference>
<dbReference type="AlphaFoldDB" id="E2A080"/>
<evidence type="ECO:0000313" key="3">
    <source>
        <dbReference type="Proteomes" id="UP000000311"/>
    </source>
</evidence>
<name>E2A080_CAMFO</name>